<evidence type="ECO:0000256" key="1">
    <source>
        <dbReference type="SAM" id="MobiDB-lite"/>
    </source>
</evidence>
<accession>A0A3P3DKS1</accession>
<protein>
    <submittedName>
        <fullName evidence="4">TPM domain-containing protein</fullName>
    </submittedName>
</protein>
<sequence length="295" mass="31793">MIRLRQGLRGFVLAVCLVPFPALADLPTATDTYVNDFAEVLSDEAEEDLRRRLLNLRDETQIHGVVATLRSPTDYTGPQDLPAFATALFNDWGIGDSLRHDGILILVATDTREIRIALGSGYEPVWDNRAQRVIDALMVPLLRDERYADGLQAGVTGIADYIARPYSQGVSFNATEGMPEAPAEQTHDLAMFLAFAGIVGIFALASNRGEISDALARRRPCPQCGTSSIRTEKRRRPGQSGRSVRRFCTTCRWEAWRDDTAGGEGDRPSDREAGGGGGGGFGGGSSSGGGASGRF</sequence>
<feature type="domain" description="TPM" evidence="3">
    <location>
        <begin position="34"/>
        <end position="160"/>
    </location>
</feature>
<dbReference type="PANTHER" id="PTHR30373">
    <property type="entry name" value="UPF0603 PROTEIN YGCG"/>
    <property type="match status" value="1"/>
</dbReference>
<dbReference type="Gene3D" id="3.10.310.50">
    <property type="match status" value="1"/>
</dbReference>
<feature type="signal peptide" evidence="2">
    <location>
        <begin position="1"/>
        <end position="24"/>
    </location>
</feature>
<dbReference type="PANTHER" id="PTHR30373:SF2">
    <property type="entry name" value="UPF0603 PROTEIN YGCG"/>
    <property type="match status" value="1"/>
</dbReference>
<proteinExistence type="predicted"/>
<feature type="chain" id="PRO_5018104673" evidence="2">
    <location>
        <begin position="25"/>
        <end position="295"/>
    </location>
</feature>
<dbReference type="Pfam" id="PF04536">
    <property type="entry name" value="TPM_phosphatase"/>
    <property type="match status" value="1"/>
</dbReference>
<keyword evidence="5" id="KW-1185">Reference proteome</keyword>
<feature type="compositionally biased region" description="Gly residues" evidence="1">
    <location>
        <begin position="274"/>
        <end position="295"/>
    </location>
</feature>
<name>A0A3P3DKS1_9RHOB</name>
<dbReference type="AlphaFoldDB" id="A0A3P3DKS1"/>
<feature type="region of interest" description="Disordered" evidence="1">
    <location>
        <begin position="222"/>
        <end position="241"/>
    </location>
</feature>
<gene>
    <name evidence="4" type="ORF">EG244_09670</name>
</gene>
<evidence type="ECO:0000256" key="2">
    <source>
        <dbReference type="SAM" id="SignalP"/>
    </source>
</evidence>
<dbReference type="OrthoDB" id="9810918at2"/>
<feature type="compositionally biased region" description="Basic and acidic residues" evidence="1">
    <location>
        <begin position="258"/>
        <end position="273"/>
    </location>
</feature>
<evidence type="ECO:0000259" key="3">
    <source>
        <dbReference type="Pfam" id="PF04536"/>
    </source>
</evidence>
<feature type="region of interest" description="Disordered" evidence="1">
    <location>
        <begin position="258"/>
        <end position="295"/>
    </location>
</feature>
<evidence type="ECO:0000313" key="4">
    <source>
        <dbReference type="EMBL" id="RRH74761.1"/>
    </source>
</evidence>
<comment type="caution">
    <text evidence="4">The sequence shown here is derived from an EMBL/GenBank/DDBJ whole genome shotgun (WGS) entry which is preliminary data.</text>
</comment>
<dbReference type="InterPro" id="IPR007621">
    <property type="entry name" value="TPM_dom"/>
</dbReference>
<evidence type="ECO:0000313" key="5">
    <source>
        <dbReference type="Proteomes" id="UP000282125"/>
    </source>
</evidence>
<dbReference type="RefSeq" id="WP_124964808.1">
    <property type="nucleotide sequence ID" value="NZ_RRAZ01000012.1"/>
</dbReference>
<keyword evidence="2" id="KW-0732">Signal</keyword>
<reference evidence="4 5" key="1">
    <citation type="submission" date="2018-11" db="EMBL/GenBank/DDBJ databases">
        <title>Gemmobacter sp. nov., YIM 102744-1 draft genome.</title>
        <authorList>
            <person name="Li G."/>
            <person name="Jiang Y."/>
        </authorList>
    </citation>
    <scope>NUCLEOTIDE SEQUENCE [LARGE SCALE GENOMIC DNA]</scope>
    <source>
        <strain evidence="4 5">YIM 102744-1</strain>
    </source>
</reference>
<dbReference type="Proteomes" id="UP000282125">
    <property type="component" value="Unassembled WGS sequence"/>
</dbReference>
<dbReference type="EMBL" id="RRAZ01000012">
    <property type="protein sequence ID" value="RRH74761.1"/>
    <property type="molecule type" value="Genomic_DNA"/>
</dbReference>
<organism evidence="4 5">
    <name type="scientific">Falsigemmobacter faecalis</name>
    <dbReference type="NCBI Taxonomy" id="2488730"/>
    <lineage>
        <taxon>Bacteria</taxon>
        <taxon>Pseudomonadati</taxon>
        <taxon>Pseudomonadota</taxon>
        <taxon>Alphaproteobacteria</taxon>
        <taxon>Rhodobacterales</taxon>
        <taxon>Paracoccaceae</taxon>
        <taxon>Falsigemmobacter</taxon>
    </lineage>
</organism>